<reference evidence="2 3" key="1">
    <citation type="journal article" date="2019" name="Int. J. Syst. Evol. Microbiol.">
        <title>The Global Catalogue of Microorganisms (GCM) 10K type strain sequencing project: providing services to taxonomists for standard genome sequencing and annotation.</title>
        <authorList>
            <consortium name="The Broad Institute Genomics Platform"/>
            <consortium name="The Broad Institute Genome Sequencing Center for Infectious Disease"/>
            <person name="Wu L."/>
            <person name="Ma J."/>
        </authorList>
    </citation>
    <scope>NUCLEOTIDE SEQUENCE [LARGE SCALE GENOMIC DNA]</scope>
    <source>
        <strain evidence="2 3">JCM 7356</strain>
    </source>
</reference>
<evidence type="ECO:0008006" key="4">
    <source>
        <dbReference type="Google" id="ProtNLM"/>
    </source>
</evidence>
<accession>A0ABN3DT46</accession>
<evidence type="ECO:0000256" key="1">
    <source>
        <dbReference type="SAM" id="MobiDB-lite"/>
    </source>
</evidence>
<dbReference type="RefSeq" id="WP_344636219.1">
    <property type="nucleotide sequence ID" value="NZ_BAAATR010000008.1"/>
</dbReference>
<proteinExistence type="predicted"/>
<protein>
    <recommendedName>
        <fullName evidence="4">Small hydrophilic protein</fullName>
    </recommendedName>
</protein>
<name>A0ABN3DT46_9ACTN</name>
<feature type="region of interest" description="Disordered" evidence="1">
    <location>
        <begin position="1"/>
        <end position="76"/>
    </location>
</feature>
<keyword evidence="3" id="KW-1185">Reference proteome</keyword>
<comment type="caution">
    <text evidence="2">The sequence shown here is derived from an EMBL/GenBank/DDBJ whole genome shotgun (WGS) entry which is preliminary data.</text>
</comment>
<dbReference type="EMBL" id="BAAATR010000008">
    <property type="protein sequence ID" value="GAA2241126.1"/>
    <property type="molecule type" value="Genomic_DNA"/>
</dbReference>
<dbReference type="Proteomes" id="UP001500305">
    <property type="component" value="Unassembled WGS sequence"/>
</dbReference>
<organism evidence="2 3">
    <name type="scientific">Kitasatospora cystarginea</name>
    <dbReference type="NCBI Taxonomy" id="58350"/>
    <lineage>
        <taxon>Bacteria</taxon>
        <taxon>Bacillati</taxon>
        <taxon>Actinomycetota</taxon>
        <taxon>Actinomycetes</taxon>
        <taxon>Kitasatosporales</taxon>
        <taxon>Streptomycetaceae</taxon>
        <taxon>Kitasatospora</taxon>
    </lineage>
</organism>
<sequence>MGILDRLRGKAHQHHESQQERAALAHEREALAHDEASDAYSAETERAREEAQRAAELKEQDERRASDMTSEGDPWD</sequence>
<feature type="compositionally biased region" description="Basic and acidic residues" evidence="1">
    <location>
        <begin position="43"/>
        <end position="66"/>
    </location>
</feature>
<gene>
    <name evidence="2" type="ORF">GCM10010430_23260</name>
</gene>
<evidence type="ECO:0000313" key="3">
    <source>
        <dbReference type="Proteomes" id="UP001500305"/>
    </source>
</evidence>
<evidence type="ECO:0000313" key="2">
    <source>
        <dbReference type="EMBL" id="GAA2241126.1"/>
    </source>
</evidence>
<feature type="compositionally biased region" description="Basic and acidic residues" evidence="1">
    <location>
        <begin position="1"/>
        <end position="36"/>
    </location>
</feature>